<dbReference type="Pfam" id="PF07715">
    <property type="entry name" value="Plug"/>
    <property type="match status" value="1"/>
</dbReference>
<dbReference type="GO" id="GO:0006811">
    <property type="term" value="P:monoatomic ion transport"/>
    <property type="evidence" value="ECO:0007669"/>
    <property type="project" value="UniProtKB-KW"/>
</dbReference>
<feature type="domain" description="TonB-dependent receptor plug" evidence="14">
    <location>
        <begin position="68"/>
        <end position="167"/>
    </location>
</feature>
<keyword evidence="4 10" id="KW-0812">Transmembrane</keyword>
<dbReference type="RefSeq" id="WP_153445581.1">
    <property type="nucleotide sequence ID" value="NZ_CP045699.1"/>
</dbReference>
<dbReference type="PANTHER" id="PTHR30069">
    <property type="entry name" value="TONB-DEPENDENT OUTER MEMBRANE RECEPTOR"/>
    <property type="match status" value="1"/>
</dbReference>
<evidence type="ECO:0000256" key="9">
    <source>
        <dbReference type="ARBA" id="ARBA00023237"/>
    </source>
</evidence>
<keyword evidence="15" id="KW-0675">Receptor</keyword>
<dbReference type="InterPro" id="IPR000531">
    <property type="entry name" value="Beta-barrel_TonB"/>
</dbReference>
<evidence type="ECO:0000256" key="11">
    <source>
        <dbReference type="RuleBase" id="RU003357"/>
    </source>
</evidence>
<dbReference type="PROSITE" id="PS52016">
    <property type="entry name" value="TONB_DEPENDENT_REC_3"/>
    <property type="match status" value="1"/>
</dbReference>
<dbReference type="Gene3D" id="2.40.170.20">
    <property type="entry name" value="TonB-dependent receptor, beta-barrel domain"/>
    <property type="match status" value="1"/>
</dbReference>
<evidence type="ECO:0000256" key="8">
    <source>
        <dbReference type="ARBA" id="ARBA00023136"/>
    </source>
</evidence>
<sequence length="626" mass="69395">MKKTLLAASIMTLCTPLSFSYAAEAVSSTSSDATQASNDVAAPMSDPHTDVMLVTATKRTDLVTNLVAPVIEITKADIEKSQANTMQEVLRQLPGIQFSSNGGYNQPSRIYVRGSSNVVVLFNGMRLGSATLGFSDISQLPLAGVEKIEYIRGARAAVYGADASAGVINIITRGEEQSSKGKVEATGGSNGYQSYTANAAIVPTDDSWLNLTTQYQRADGYDVATFGDSDRDGFENTNVIADMGTQLNDNWLIRLSGYYHQGRSEYDYDPAWGVSWDRNKTNNYNVAGQVIYVGSKLTSNLSYANSQDQSESQHNLPSSTIVTKRNQVSWRNNFQFNHYDSVGFGAEYINDDVGDSDLYNSYGGNYQRYEVKSRDNKAGYLTLSHNGEVLQTEGSVRFDDNEQFGDKTTWQLGAGWRFVDPLRLTANVGTGFKAPTFNDLYYPGYANPDLKPEESTNYEVALEGDHSWINWRLAGFYNDVDNRISCQSAYSTCINDSLTITGVEWTGQFETGLLSHNVSLEYLKPEDKATGEDAIRIARQNLKWQVGYQAEVWQVNMSYVYQGDRKDNGGTELDAYSLVDLAASYDITEQWKLSARIDNLLDSDYETAANYISPERSYYGSIAYQF</sequence>
<accession>A0A5Q0TGF0</accession>
<evidence type="ECO:0000256" key="10">
    <source>
        <dbReference type="PROSITE-ProRule" id="PRU01360"/>
    </source>
</evidence>
<proteinExistence type="inferred from homology"/>
<evidence type="ECO:0000313" key="15">
    <source>
        <dbReference type="EMBL" id="QGA63997.1"/>
    </source>
</evidence>
<dbReference type="InterPro" id="IPR012910">
    <property type="entry name" value="Plug_dom"/>
</dbReference>
<dbReference type="SUPFAM" id="SSF56935">
    <property type="entry name" value="Porins"/>
    <property type="match status" value="1"/>
</dbReference>
<organism evidence="15 16">
    <name type="scientific">Vibrio algicola</name>
    <dbReference type="NCBI Taxonomy" id="2662262"/>
    <lineage>
        <taxon>Bacteria</taxon>
        <taxon>Pseudomonadati</taxon>
        <taxon>Pseudomonadota</taxon>
        <taxon>Gammaproteobacteria</taxon>
        <taxon>Vibrionales</taxon>
        <taxon>Vibrionaceae</taxon>
        <taxon>Vibrio</taxon>
    </lineage>
</organism>
<dbReference type="Proteomes" id="UP000348942">
    <property type="component" value="Chromosome 1"/>
</dbReference>
<evidence type="ECO:0000256" key="4">
    <source>
        <dbReference type="ARBA" id="ARBA00022692"/>
    </source>
</evidence>
<evidence type="ECO:0000313" key="16">
    <source>
        <dbReference type="Proteomes" id="UP000348942"/>
    </source>
</evidence>
<dbReference type="EMBL" id="CP045699">
    <property type="protein sequence ID" value="QGA63997.1"/>
    <property type="molecule type" value="Genomic_DNA"/>
</dbReference>
<dbReference type="InterPro" id="IPR037066">
    <property type="entry name" value="Plug_dom_sf"/>
</dbReference>
<keyword evidence="3 10" id="KW-1134">Transmembrane beta strand</keyword>
<feature type="signal peptide" evidence="12">
    <location>
        <begin position="1"/>
        <end position="22"/>
    </location>
</feature>
<gene>
    <name evidence="15" type="ORF">GFB47_00245</name>
</gene>
<feature type="chain" id="PRO_5024398903" evidence="12">
    <location>
        <begin position="23"/>
        <end position="626"/>
    </location>
</feature>
<dbReference type="AlphaFoldDB" id="A0A5Q0TGF0"/>
<keyword evidence="8 10" id="KW-0472">Membrane</keyword>
<evidence type="ECO:0000256" key="3">
    <source>
        <dbReference type="ARBA" id="ARBA00022452"/>
    </source>
</evidence>
<dbReference type="CDD" id="cd01347">
    <property type="entry name" value="ligand_gated_channel"/>
    <property type="match status" value="1"/>
</dbReference>
<evidence type="ECO:0000259" key="14">
    <source>
        <dbReference type="Pfam" id="PF07715"/>
    </source>
</evidence>
<evidence type="ECO:0000256" key="1">
    <source>
        <dbReference type="ARBA" id="ARBA00004571"/>
    </source>
</evidence>
<keyword evidence="9 10" id="KW-0998">Cell outer membrane</keyword>
<evidence type="ECO:0000256" key="7">
    <source>
        <dbReference type="ARBA" id="ARBA00023077"/>
    </source>
</evidence>
<comment type="similarity">
    <text evidence="10 11">Belongs to the TonB-dependent receptor family.</text>
</comment>
<name>A0A5Q0TGF0_9VIBR</name>
<dbReference type="InterPro" id="IPR039426">
    <property type="entry name" value="TonB-dep_rcpt-like"/>
</dbReference>
<protein>
    <submittedName>
        <fullName evidence="15">TonB-dependent receptor</fullName>
    </submittedName>
</protein>
<keyword evidence="16" id="KW-1185">Reference proteome</keyword>
<keyword evidence="2 10" id="KW-0813">Transport</keyword>
<dbReference type="GO" id="GO:0009279">
    <property type="term" value="C:cell outer membrane"/>
    <property type="evidence" value="ECO:0007669"/>
    <property type="project" value="UniProtKB-SubCell"/>
</dbReference>
<keyword evidence="6" id="KW-0406">Ion transport</keyword>
<reference evidence="15 16" key="1">
    <citation type="submission" date="2019-10" db="EMBL/GenBank/DDBJ databases">
        <title>Vibrio sp. nov., isolated from Coralline algae surface.</title>
        <authorList>
            <person name="Geng Y."/>
            <person name="Zhang X."/>
        </authorList>
    </citation>
    <scope>NUCLEOTIDE SEQUENCE [LARGE SCALE GENOMIC DNA]</scope>
    <source>
        <strain evidence="15 16">SM1977</strain>
    </source>
</reference>
<evidence type="ECO:0000256" key="6">
    <source>
        <dbReference type="ARBA" id="ARBA00023065"/>
    </source>
</evidence>
<evidence type="ECO:0000256" key="12">
    <source>
        <dbReference type="SAM" id="SignalP"/>
    </source>
</evidence>
<feature type="domain" description="TonB-dependent receptor-like beta-barrel" evidence="13">
    <location>
        <begin position="207"/>
        <end position="600"/>
    </location>
</feature>
<comment type="subcellular location">
    <subcellularLocation>
        <location evidence="1 10">Cell outer membrane</location>
        <topology evidence="1 10">Multi-pass membrane protein</topology>
    </subcellularLocation>
</comment>
<evidence type="ECO:0000256" key="5">
    <source>
        <dbReference type="ARBA" id="ARBA00022729"/>
    </source>
</evidence>
<dbReference type="PANTHER" id="PTHR30069:SF53">
    <property type="entry name" value="COLICIN I RECEPTOR-RELATED"/>
    <property type="match status" value="1"/>
</dbReference>
<keyword evidence="7 11" id="KW-0798">TonB box</keyword>
<evidence type="ECO:0000256" key="2">
    <source>
        <dbReference type="ARBA" id="ARBA00022448"/>
    </source>
</evidence>
<dbReference type="Pfam" id="PF00593">
    <property type="entry name" value="TonB_dep_Rec_b-barrel"/>
    <property type="match status" value="1"/>
</dbReference>
<keyword evidence="5 12" id="KW-0732">Signal</keyword>
<dbReference type="Gene3D" id="2.170.130.10">
    <property type="entry name" value="TonB-dependent receptor, plug domain"/>
    <property type="match status" value="1"/>
</dbReference>
<dbReference type="InterPro" id="IPR036942">
    <property type="entry name" value="Beta-barrel_TonB_sf"/>
</dbReference>
<evidence type="ECO:0000259" key="13">
    <source>
        <dbReference type="Pfam" id="PF00593"/>
    </source>
</evidence>
<dbReference type="GO" id="GO:0015889">
    <property type="term" value="P:cobalamin transport"/>
    <property type="evidence" value="ECO:0007669"/>
    <property type="project" value="TreeGrafter"/>
</dbReference>